<name>A0A5X4PLP1_SALET</name>
<dbReference type="EMBL" id="AAHSMS010000046">
    <property type="protein sequence ID" value="EBZ8651197.1"/>
    <property type="molecule type" value="Genomic_DNA"/>
</dbReference>
<proteinExistence type="predicted"/>
<dbReference type="PROSITE" id="PS51257">
    <property type="entry name" value="PROKAR_LIPOPROTEIN"/>
    <property type="match status" value="1"/>
</dbReference>
<protein>
    <recommendedName>
        <fullName evidence="2">Lipoprotein</fullName>
    </recommendedName>
</protein>
<reference evidence="1" key="1">
    <citation type="submission" date="2018-11" db="EMBL/GenBank/DDBJ databases">
        <authorList>
            <person name="Ashton P.M."/>
            <person name="Dallman T."/>
            <person name="Nair S."/>
            <person name="De Pinna E."/>
            <person name="Peters T."/>
            <person name="Grant K."/>
        </authorList>
    </citation>
    <scope>NUCLEOTIDE SEQUENCE</scope>
    <source>
        <strain evidence="1">638096</strain>
    </source>
</reference>
<gene>
    <name evidence="1" type="ORF">EHB58_24000</name>
</gene>
<comment type="caution">
    <text evidence="1">The sequence shown here is derived from an EMBL/GenBank/DDBJ whole genome shotgun (WGS) entry which is preliminary data.</text>
</comment>
<accession>A0A5X4PLP1</accession>
<dbReference type="AlphaFoldDB" id="A0A5X4PLP1"/>
<sequence>MIRLKYSGLIMVICWLLLGCSTDGKGIVSVKKPVVQKATPAKQTSVSMKTPVATTVLAVPDAQSSAMESCSRELKALRRLDAQLYSRRKAQFDRLMSNAAIYAGLRTDVAGSTREAVDAMYRFRTSRLCAEISRDVLDALAR</sequence>
<evidence type="ECO:0008006" key="2">
    <source>
        <dbReference type="Google" id="ProtNLM"/>
    </source>
</evidence>
<evidence type="ECO:0000313" key="1">
    <source>
        <dbReference type="EMBL" id="EBZ8651197.1"/>
    </source>
</evidence>
<organism evidence="1">
    <name type="scientific">Salmonella enterica subsp. enterica serovar Hull</name>
    <dbReference type="NCBI Taxonomy" id="1403564"/>
    <lineage>
        <taxon>Bacteria</taxon>
        <taxon>Pseudomonadati</taxon>
        <taxon>Pseudomonadota</taxon>
        <taxon>Gammaproteobacteria</taxon>
        <taxon>Enterobacterales</taxon>
        <taxon>Enterobacteriaceae</taxon>
        <taxon>Salmonella</taxon>
    </lineage>
</organism>